<dbReference type="Proteomes" id="UP000282378">
    <property type="component" value="Unassembled WGS sequence"/>
</dbReference>
<proteinExistence type="predicted"/>
<protein>
    <recommendedName>
        <fullName evidence="2">Response regulatory domain-containing protein</fullName>
    </recommendedName>
</protein>
<dbReference type="AlphaFoldDB" id="A0A3M2WTH3"/>
<dbReference type="SUPFAM" id="SSF52172">
    <property type="entry name" value="CheY-like"/>
    <property type="match status" value="1"/>
</dbReference>
<dbReference type="InterPro" id="IPR001789">
    <property type="entry name" value="Sig_transdc_resp-reg_receiver"/>
</dbReference>
<organism evidence="3 4">
    <name type="scientific">Pseudomonas syringae pv. maculicola</name>
    <dbReference type="NCBI Taxonomy" id="59511"/>
    <lineage>
        <taxon>Bacteria</taxon>
        <taxon>Pseudomonadati</taxon>
        <taxon>Pseudomonadota</taxon>
        <taxon>Gammaproteobacteria</taxon>
        <taxon>Pseudomonadales</taxon>
        <taxon>Pseudomonadaceae</taxon>
        <taxon>Pseudomonas</taxon>
    </lineage>
</organism>
<evidence type="ECO:0000259" key="2">
    <source>
        <dbReference type="PROSITE" id="PS50110"/>
    </source>
</evidence>
<feature type="domain" description="Response regulatory" evidence="2">
    <location>
        <begin position="7"/>
        <end position="98"/>
    </location>
</feature>
<dbReference type="PROSITE" id="PS50110">
    <property type="entry name" value="RESPONSE_REGULATORY"/>
    <property type="match status" value="1"/>
</dbReference>
<comment type="caution">
    <text evidence="3">The sequence shown here is derived from an EMBL/GenBank/DDBJ whole genome shotgun (WGS) entry which is preliminary data.</text>
</comment>
<evidence type="ECO:0000313" key="4">
    <source>
        <dbReference type="Proteomes" id="UP000282378"/>
    </source>
</evidence>
<dbReference type="GO" id="GO:0000160">
    <property type="term" value="P:phosphorelay signal transduction system"/>
    <property type="evidence" value="ECO:0007669"/>
    <property type="project" value="InterPro"/>
</dbReference>
<gene>
    <name evidence="3" type="ORF">APX70_200061</name>
</gene>
<reference evidence="3 4" key="1">
    <citation type="submission" date="2018-08" db="EMBL/GenBank/DDBJ databases">
        <title>Recombination of ecologically and evolutionarily significant loci maintains genetic cohesion in the Pseudomonas syringae species complex.</title>
        <authorList>
            <person name="Dillon M."/>
            <person name="Thakur S."/>
            <person name="Almeida R.N.D."/>
            <person name="Weir B.S."/>
            <person name="Guttman D.S."/>
        </authorList>
    </citation>
    <scope>NUCLEOTIDE SEQUENCE [LARGE SCALE GENOMIC DNA]</scope>
    <source>
        <strain evidence="3 4">88_10</strain>
    </source>
</reference>
<comment type="caution">
    <text evidence="1">Lacks conserved residue(s) required for the propagation of feature annotation.</text>
</comment>
<sequence length="98" mass="10720">MSKHSLRILLVEDHPFQLIATQVLLNNQGYFLLTPALTAAEAMDAMHRSPEPYGSGVPDAQLESLQQLAMERDLPLLGCLSKPLNGADLSRLLENIPA</sequence>
<name>A0A3M2WTH3_PSEYM</name>
<evidence type="ECO:0000256" key="1">
    <source>
        <dbReference type="PROSITE-ProRule" id="PRU00169"/>
    </source>
</evidence>
<accession>A0A3M2WTH3</accession>
<evidence type="ECO:0000313" key="3">
    <source>
        <dbReference type="EMBL" id="RML54834.1"/>
    </source>
</evidence>
<dbReference type="EMBL" id="RBNL01003264">
    <property type="protein sequence ID" value="RML54834.1"/>
    <property type="molecule type" value="Genomic_DNA"/>
</dbReference>
<dbReference type="InterPro" id="IPR011006">
    <property type="entry name" value="CheY-like_superfamily"/>
</dbReference>